<protein>
    <submittedName>
        <fullName evidence="1">Uncharacterized protein</fullName>
    </submittedName>
</protein>
<gene>
    <name evidence="1" type="ORF">MPSYJ_00020</name>
</gene>
<dbReference type="Proteomes" id="UP000466514">
    <property type="component" value="Chromosome"/>
</dbReference>
<dbReference type="AlphaFoldDB" id="A0A7I7M2T8"/>
<dbReference type="KEGG" id="mpsc:MPSYJ_00020"/>
<reference evidence="1 2" key="1">
    <citation type="journal article" date="2019" name="Emerg. Microbes Infect.">
        <title>Comprehensive subspecies identification of 175 nontuberculous mycobacteria species based on 7547 genomic profiles.</title>
        <authorList>
            <person name="Matsumoto Y."/>
            <person name="Kinjo T."/>
            <person name="Motooka D."/>
            <person name="Nabeya D."/>
            <person name="Jung N."/>
            <person name="Uechi K."/>
            <person name="Horii T."/>
            <person name="Iida T."/>
            <person name="Fujita J."/>
            <person name="Nakamura S."/>
        </authorList>
    </citation>
    <scope>NUCLEOTIDE SEQUENCE [LARGE SCALE GENOMIC DNA]</scope>
    <source>
        <strain evidence="1 2">JCM 13323</strain>
    </source>
</reference>
<proteinExistence type="predicted"/>
<evidence type="ECO:0000313" key="2">
    <source>
        <dbReference type="Proteomes" id="UP000466514"/>
    </source>
</evidence>
<dbReference type="EMBL" id="AP022574">
    <property type="protein sequence ID" value="BBX66541.1"/>
    <property type="molecule type" value="Genomic_DNA"/>
</dbReference>
<sequence>MSLSRTGPDNTALWMARERCHTVRRPPLCNRRLDVERKHRVGGRAADREVQGSPSDVTCLRLQRDLQFPTGRSRVSELCFVECDVGHQPGRAEGADADHHHHRLVSEEAGSDAGPSAVGVAPMKGSLQEPADAGGTGVMAIE</sequence>
<organism evidence="1 2">
    <name type="scientific">Mycolicibacterium psychrotolerans</name>
    <dbReference type="NCBI Taxonomy" id="216929"/>
    <lineage>
        <taxon>Bacteria</taxon>
        <taxon>Bacillati</taxon>
        <taxon>Actinomycetota</taxon>
        <taxon>Actinomycetes</taxon>
        <taxon>Mycobacteriales</taxon>
        <taxon>Mycobacteriaceae</taxon>
        <taxon>Mycolicibacterium</taxon>
    </lineage>
</organism>
<evidence type="ECO:0000313" key="1">
    <source>
        <dbReference type="EMBL" id="BBX66541.1"/>
    </source>
</evidence>
<accession>A0A7I7M2T8</accession>
<name>A0A7I7M2T8_9MYCO</name>
<keyword evidence="2" id="KW-1185">Reference proteome</keyword>